<reference evidence="2" key="1">
    <citation type="submission" date="2014-12" db="EMBL/GenBank/DDBJ databases">
        <title>Insight into the proteome of Arion vulgaris.</title>
        <authorList>
            <person name="Aradska J."/>
            <person name="Bulat T."/>
            <person name="Smidak R."/>
            <person name="Sarate P."/>
            <person name="Gangsoo J."/>
            <person name="Sialana F."/>
            <person name="Bilban M."/>
            <person name="Lubec G."/>
        </authorList>
    </citation>
    <scope>NUCLEOTIDE SEQUENCE</scope>
    <source>
        <tissue evidence="2">Skin</tissue>
    </source>
</reference>
<sequence length="71" mass="8290">TSYLTEQKSTPYLTEQKSLSEQFTDNERSASKSDMLFPPLCDGGAHWRKHHNFCVWLIEEKLKPGSLQYKQ</sequence>
<organism evidence="2">
    <name type="scientific">Arion vulgaris</name>
    <dbReference type="NCBI Taxonomy" id="1028688"/>
    <lineage>
        <taxon>Eukaryota</taxon>
        <taxon>Metazoa</taxon>
        <taxon>Spiralia</taxon>
        <taxon>Lophotrochozoa</taxon>
        <taxon>Mollusca</taxon>
        <taxon>Gastropoda</taxon>
        <taxon>Heterobranchia</taxon>
        <taxon>Euthyneura</taxon>
        <taxon>Panpulmonata</taxon>
        <taxon>Eupulmonata</taxon>
        <taxon>Stylommatophora</taxon>
        <taxon>Helicina</taxon>
        <taxon>Arionoidea</taxon>
        <taxon>Arionidae</taxon>
        <taxon>Arion</taxon>
    </lineage>
</organism>
<feature type="region of interest" description="Disordered" evidence="1">
    <location>
        <begin position="1"/>
        <end position="30"/>
    </location>
</feature>
<evidence type="ECO:0000256" key="1">
    <source>
        <dbReference type="SAM" id="MobiDB-lite"/>
    </source>
</evidence>
<dbReference type="EMBL" id="HACG01014883">
    <property type="protein sequence ID" value="CEK61748.1"/>
    <property type="molecule type" value="Transcribed_RNA"/>
</dbReference>
<feature type="compositionally biased region" description="Polar residues" evidence="1">
    <location>
        <begin position="1"/>
        <end position="23"/>
    </location>
</feature>
<gene>
    <name evidence="2" type="primary">ORF43141</name>
</gene>
<name>A0A0B6YZQ3_9EUPU</name>
<feature type="non-terminal residue" evidence="2">
    <location>
        <position position="1"/>
    </location>
</feature>
<accession>A0A0B6YZQ3</accession>
<evidence type="ECO:0000313" key="2">
    <source>
        <dbReference type="EMBL" id="CEK61748.1"/>
    </source>
</evidence>
<feature type="non-terminal residue" evidence="2">
    <location>
        <position position="71"/>
    </location>
</feature>
<dbReference type="AlphaFoldDB" id="A0A0B6YZQ3"/>
<proteinExistence type="predicted"/>
<protein>
    <submittedName>
        <fullName evidence="2">Uncharacterized protein</fullName>
    </submittedName>
</protein>